<dbReference type="Pfam" id="PF02826">
    <property type="entry name" value="2-Hacid_dh_C"/>
    <property type="match status" value="1"/>
</dbReference>
<dbReference type="InterPro" id="IPR029752">
    <property type="entry name" value="D-isomer_DH_CS1"/>
</dbReference>
<evidence type="ECO:0000259" key="6">
    <source>
        <dbReference type="Pfam" id="PF02826"/>
    </source>
</evidence>
<dbReference type="SUPFAM" id="SSF52283">
    <property type="entry name" value="Formate/glycerate dehydrogenase catalytic domain-like"/>
    <property type="match status" value="1"/>
</dbReference>
<name>A0ABZ0SLS1_9MICO</name>
<dbReference type="Proteomes" id="UP001323798">
    <property type="component" value="Chromosome"/>
</dbReference>
<dbReference type="PROSITE" id="PS00670">
    <property type="entry name" value="D_2_HYDROXYACID_DH_2"/>
    <property type="match status" value="1"/>
</dbReference>
<dbReference type="InterPro" id="IPR006139">
    <property type="entry name" value="D-isomer_2_OHA_DH_cat_dom"/>
</dbReference>
<evidence type="ECO:0000313" key="8">
    <source>
        <dbReference type="Proteomes" id="UP001323798"/>
    </source>
</evidence>
<dbReference type="PANTHER" id="PTHR43761">
    <property type="entry name" value="D-ISOMER SPECIFIC 2-HYDROXYACID DEHYDROGENASE FAMILY PROTEIN (AFU_ORTHOLOGUE AFUA_1G13630)"/>
    <property type="match status" value="1"/>
</dbReference>
<reference evidence="7 8" key="1">
    <citation type="submission" date="2023-11" db="EMBL/GenBank/DDBJ databases">
        <title>Genome sequence of Microbacterium rhizosphaerae KACC 19337.</title>
        <authorList>
            <person name="Choi H."/>
            <person name="Kim S."/>
            <person name="Kim Y."/>
            <person name="Kwon S.-W."/>
            <person name="Heo J."/>
        </authorList>
    </citation>
    <scope>NUCLEOTIDE SEQUENCE [LARGE SCALE GENOMIC DNA]</scope>
    <source>
        <strain evidence="7 8">KACC 19337</strain>
    </source>
</reference>
<dbReference type="Pfam" id="PF00389">
    <property type="entry name" value="2-Hacid_dh"/>
    <property type="match status" value="1"/>
</dbReference>
<dbReference type="PANTHER" id="PTHR43761:SF1">
    <property type="entry name" value="D-ISOMER SPECIFIC 2-HYDROXYACID DEHYDROGENASE CATALYTIC DOMAIN-CONTAINING PROTEIN-RELATED"/>
    <property type="match status" value="1"/>
</dbReference>
<keyword evidence="3" id="KW-0520">NAD</keyword>
<dbReference type="PROSITE" id="PS00065">
    <property type="entry name" value="D_2_HYDROXYACID_DH_1"/>
    <property type="match status" value="1"/>
</dbReference>
<evidence type="ECO:0000256" key="1">
    <source>
        <dbReference type="ARBA" id="ARBA00005854"/>
    </source>
</evidence>
<gene>
    <name evidence="7" type="ORF">SM116_03365</name>
</gene>
<feature type="domain" description="D-isomer specific 2-hydroxyacid dehydrogenase NAD-binding" evidence="6">
    <location>
        <begin position="116"/>
        <end position="290"/>
    </location>
</feature>
<dbReference type="PROSITE" id="PS00671">
    <property type="entry name" value="D_2_HYDROXYACID_DH_3"/>
    <property type="match status" value="1"/>
</dbReference>
<evidence type="ECO:0000259" key="5">
    <source>
        <dbReference type="Pfam" id="PF00389"/>
    </source>
</evidence>
<dbReference type="RefSeq" id="WP_320943053.1">
    <property type="nucleotide sequence ID" value="NZ_BAABEU010000011.1"/>
</dbReference>
<keyword evidence="8" id="KW-1185">Reference proteome</keyword>
<evidence type="ECO:0000256" key="4">
    <source>
        <dbReference type="RuleBase" id="RU003719"/>
    </source>
</evidence>
<feature type="domain" description="D-isomer specific 2-hydroxyacid dehydrogenase catalytic" evidence="5">
    <location>
        <begin position="19"/>
        <end position="322"/>
    </location>
</feature>
<protein>
    <submittedName>
        <fullName evidence="7">C-terminal binding protein</fullName>
    </submittedName>
</protein>
<evidence type="ECO:0000313" key="7">
    <source>
        <dbReference type="EMBL" id="WPR90341.1"/>
    </source>
</evidence>
<dbReference type="InterPro" id="IPR006140">
    <property type="entry name" value="D-isomer_DH_NAD-bd"/>
</dbReference>
<dbReference type="InterPro" id="IPR036291">
    <property type="entry name" value="NAD(P)-bd_dom_sf"/>
</dbReference>
<organism evidence="7 8">
    <name type="scientific">Microbacterium rhizosphaerae</name>
    <dbReference type="NCBI Taxonomy" id="1678237"/>
    <lineage>
        <taxon>Bacteria</taxon>
        <taxon>Bacillati</taxon>
        <taxon>Actinomycetota</taxon>
        <taxon>Actinomycetes</taxon>
        <taxon>Micrococcales</taxon>
        <taxon>Microbacteriaceae</taxon>
        <taxon>Microbacterium</taxon>
    </lineage>
</organism>
<dbReference type="InterPro" id="IPR029753">
    <property type="entry name" value="D-isomer_DH_CS"/>
</dbReference>
<dbReference type="Gene3D" id="3.40.50.720">
    <property type="entry name" value="NAD(P)-binding Rossmann-like Domain"/>
    <property type="match status" value="2"/>
</dbReference>
<sequence length="331" mass="34896">MSTERPLALYLDTDDIDPTPGVDMLEAAGFRVERVKSHDPDEIVAAAAEAEALLIGYDPITADMIERMPRLRIIATLSMGVDGVDVQAATDAGVWVSNVLGAATDEVAAHALGLVLAARSIDRAARATRSGAWRAEDAPRATTECTVGVVGLGRIGRRFAEFAAPLFREVIGTDPMLPDDADTRDMLRRAGIRRVDLDELIASSDVLSLHVPLTDETAGMVDADVLAAMPDGAVLVNVSRGGLIDEDALLAALDSGHIAGAGLDVLATEPAAADHPFRTHPRVVLTPHMAYLSSRTGREYATRQAQNVVSLFTDGVPATPVNRPASPALTS</sequence>
<dbReference type="CDD" id="cd05299">
    <property type="entry name" value="CtBP_dh"/>
    <property type="match status" value="1"/>
</dbReference>
<proteinExistence type="inferred from homology"/>
<dbReference type="InterPro" id="IPR043322">
    <property type="entry name" value="CtBP"/>
</dbReference>
<comment type="similarity">
    <text evidence="1 4">Belongs to the D-isomer specific 2-hydroxyacid dehydrogenase family.</text>
</comment>
<evidence type="ECO:0000256" key="2">
    <source>
        <dbReference type="ARBA" id="ARBA00023002"/>
    </source>
</evidence>
<dbReference type="InterPro" id="IPR050418">
    <property type="entry name" value="D-iso_2-hydroxyacid_DH_PdxB"/>
</dbReference>
<dbReference type="SUPFAM" id="SSF51735">
    <property type="entry name" value="NAD(P)-binding Rossmann-fold domains"/>
    <property type="match status" value="1"/>
</dbReference>
<accession>A0ABZ0SLS1</accession>
<evidence type="ECO:0000256" key="3">
    <source>
        <dbReference type="ARBA" id="ARBA00023027"/>
    </source>
</evidence>
<dbReference type="EMBL" id="CP139368">
    <property type="protein sequence ID" value="WPR90341.1"/>
    <property type="molecule type" value="Genomic_DNA"/>
</dbReference>
<keyword evidence="2 4" id="KW-0560">Oxidoreductase</keyword>